<protein>
    <submittedName>
        <fullName evidence="1">Uncharacterized protein</fullName>
    </submittedName>
</protein>
<reference evidence="1" key="2">
    <citation type="journal article" date="2015" name="Data Brief">
        <title>Shoot transcriptome of the giant reed, Arundo donax.</title>
        <authorList>
            <person name="Barrero R.A."/>
            <person name="Guerrero F.D."/>
            <person name="Moolhuijzen P."/>
            <person name="Goolsby J.A."/>
            <person name="Tidwell J."/>
            <person name="Bellgard S.E."/>
            <person name="Bellgard M.I."/>
        </authorList>
    </citation>
    <scope>NUCLEOTIDE SEQUENCE</scope>
    <source>
        <tissue evidence="1">Shoot tissue taken approximately 20 cm above the soil surface</tissue>
    </source>
</reference>
<name>A0A0A8ZLN6_ARUDO</name>
<reference evidence="1" key="1">
    <citation type="submission" date="2014-09" db="EMBL/GenBank/DDBJ databases">
        <authorList>
            <person name="Magalhaes I.L.F."/>
            <person name="Oliveira U."/>
            <person name="Santos F.R."/>
            <person name="Vidigal T.H.D.A."/>
            <person name="Brescovit A.D."/>
            <person name="Santos A.J."/>
        </authorList>
    </citation>
    <scope>NUCLEOTIDE SEQUENCE</scope>
    <source>
        <tissue evidence="1">Shoot tissue taken approximately 20 cm above the soil surface</tissue>
    </source>
</reference>
<dbReference type="EMBL" id="GBRH01258179">
    <property type="protein sequence ID" value="JAD39716.1"/>
    <property type="molecule type" value="Transcribed_RNA"/>
</dbReference>
<accession>A0A0A8ZLN6</accession>
<organism evidence="1">
    <name type="scientific">Arundo donax</name>
    <name type="common">Giant reed</name>
    <name type="synonym">Donax arundinaceus</name>
    <dbReference type="NCBI Taxonomy" id="35708"/>
    <lineage>
        <taxon>Eukaryota</taxon>
        <taxon>Viridiplantae</taxon>
        <taxon>Streptophyta</taxon>
        <taxon>Embryophyta</taxon>
        <taxon>Tracheophyta</taxon>
        <taxon>Spermatophyta</taxon>
        <taxon>Magnoliopsida</taxon>
        <taxon>Liliopsida</taxon>
        <taxon>Poales</taxon>
        <taxon>Poaceae</taxon>
        <taxon>PACMAD clade</taxon>
        <taxon>Arundinoideae</taxon>
        <taxon>Arundineae</taxon>
        <taxon>Arundo</taxon>
    </lineage>
</organism>
<evidence type="ECO:0000313" key="1">
    <source>
        <dbReference type="EMBL" id="JAD39716.1"/>
    </source>
</evidence>
<sequence>MSRTKTIFSGSCPAVLRINTVVFYGTKALSSANSVFKNKDKKAEMSSNPLK</sequence>
<dbReference type="AlphaFoldDB" id="A0A0A8ZLN6"/>
<proteinExistence type="predicted"/>